<evidence type="ECO:0000313" key="2">
    <source>
        <dbReference type="Proteomes" id="UP000546464"/>
    </source>
</evidence>
<dbReference type="CDD" id="cd09757">
    <property type="entry name" value="Cas8c_I-C"/>
    <property type="match status" value="1"/>
</dbReference>
<comment type="caution">
    <text evidence="1">The sequence shown here is derived from an EMBL/GenBank/DDBJ whole genome shotgun (WGS) entry which is preliminary data.</text>
</comment>
<dbReference type="RefSeq" id="WP_185676124.1">
    <property type="nucleotide sequence ID" value="NZ_JACHVB010000035.1"/>
</dbReference>
<protein>
    <submittedName>
        <fullName evidence="1">Type I-C CRISPR-associated protein Cas8c/Csd1</fullName>
    </submittedName>
</protein>
<dbReference type="Pfam" id="PF09709">
    <property type="entry name" value="Cas_Csd1"/>
    <property type="match status" value="1"/>
</dbReference>
<dbReference type="Proteomes" id="UP000546464">
    <property type="component" value="Unassembled WGS sequence"/>
</dbReference>
<organism evidence="1 2">
    <name type="scientific">Ruficoccus amylovorans</name>
    <dbReference type="NCBI Taxonomy" id="1804625"/>
    <lineage>
        <taxon>Bacteria</taxon>
        <taxon>Pseudomonadati</taxon>
        <taxon>Verrucomicrobiota</taxon>
        <taxon>Opitutia</taxon>
        <taxon>Puniceicoccales</taxon>
        <taxon>Cerasicoccaceae</taxon>
        <taxon>Ruficoccus</taxon>
    </lineage>
</organism>
<name>A0A842HJ00_9BACT</name>
<dbReference type="EMBL" id="JACHVB010000035">
    <property type="protein sequence ID" value="MBC2595161.1"/>
    <property type="molecule type" value="Genomic_DNA"/>
</dbReference>
<proteinExistence type="predicted"/>
<keyword evidence="2" id="KW-1185">Reference proteome</keyword>
<dbReference type="AlphaFoldDB" id="A0A842HJ00"/>
<reference evidence="1 2" key="1">
    <citation type="submission" date="2020-07" db="EMBL/GenBank/DDBJ databases">
        <authorList>
            <person name="Feng X."/>
        </authorList>
    </citation>
    <scope>NUCLEOTIDE SEQUENCE [LARGE SCALE GENOMIC DNA]</scope>
    <source>
        <strain evidence="1 2">JCM31066</strain>
    </source>
</reference>
<gene>
    <name evidence="1" type="primary">cas8c</name>
    <name evidence="1" type="ORF">H5P28_12910</name>
</gene>
<dbReference type="InterPro" id="IPR010144">
    <property type="entry name" value="CRISPR-assoc_prot_Csd1-typ"/>
</dbReference>
<evidence type="ECO:0000313" key="1">
    <source>
        <dbReference type="EMBL" id="MBC2595161.1"/>
    </source>
</evidence>
<sequence>MILQSLYKLYERLADDPEYGLPLRGFSSQKVSFKLVLKPDGSLLEPQSVDPKVQTLVLGEGKPPGSGINPCFLWDNQTYLLGRQPEDKKDGFGQDRFEAFRARHLAVEQEIGSPAFSAVCRFLEAWNPERLSEYPLLEEAGTGFGVFQIQGERGYVHDDPVVRAWWNKTQTAGEASSAAVLGQCLITGEQQVEIARLHPKIKGVVGAQSAGASIVSFNATAYESYGKEQSYNSPVGEEAAFCYGTALNALLSGPMASRHRLRIGDTSCVFWTEKKCPVEDVFAELLGSGSFAVEEAQDPDKLDQLKRLLKAVTSGGRYADLDDVEAGTPFFLLGLAPNAARLSVRFFYNSTVGDTLERLREHHACMQIVREFEQPVGKRFADPEFPPLWALLRETVRRGDDPAPLLGGALMRAVITGSPYPVGLYAAILRRIQADRTINYLRAATLKAVLVRNYSFKLKTMLDTDNTDPAYLLGRLFAVLEKTQLDALPGLNATIRDRFYSAASATPASVFPRLLRTYQHHLGKLLGGAKVNRERLLQDIMEAISSGGFPRQLNLQEQGIFAIGYYHQRKSLFTAKAKNAEPETSEPATL</sequence>
<accession>A0A842HJ00</accession>
<dbReference type="NCBIfam" id="TIGR01863">
    <property type="entry name" value="cas_Csd1"/>
    <property type="match status" value="1"/>
</dbReference>